<evidence type="ECO:0000313" key="5">
    <source>
        <dbReference type="Proteomes" id="UP000027866"/>
    </source>
</evidence>
<feature type="chain" id="PRO_5001697516" evidence="3">
    <location>
        <begin position="29"/>
        <end position="521"/>
    </location>
</feature>
<gene>
    <name evidence="4" type="ORF">EH32_00045</name>
</gene>
<feature type="repeat" description="TPR" evidence="1">
    <location>
        <begin position="337"/>
        <end position="370"/>
    </location>
</feature>
<name>A0A074N4Y6_9SPHN</name>
<dbReference type="RefSeq" id="WP_051697439.1">
    <property type="nucleotide sequence ID" value="NZ_CP017057.1"/>
</dbReference>
<dbReference type="InterPro" id="IPR011990">
    <property type="entry name" value="TPR-like_helical_dom_sf"/>
</dbReference>
<feature type="compositionally biased region" description="Acidic residues" evidence="2">
    <location>
        <begin position="512"/>
        <end position="521"/>
    </location>
</feature>
<organism evidence="4 5">
    <name type="scientific">Erythrobacter litoralis</name>
    <dbReference type="NCBI Taxonomy" id="39960"/>
    <lineage>
        <taxon>Bacteria</taxon>
        <taxon>Pseudomonadati</taxon>
        <taxon>Pseudomonadota</taxon>
        <taxon>Alphaproteobacteria</taxon>
        <taxon>Sphingomonadales</taxon>
        <taxon>Erythrobacteraceae</taxon>
        <taxon>Erythrobacter/Porphyrobacter group</taxon>
        <taxon>Erythrobacter</taxon>
    </lineage>
</organism>
<sequence length="521" mass="57860">MLTDIARFLARAAAFFAAALVFAAPAQADWHKAETERFVIYSDSDARDIREFAERLERYHMAMSKLSGFNPAVPSPSNRVTVYAVGSERTLRKLYGDTGSNVAGFYIPRAGGSVAFVPNVRLRGNETDFTLIVLMHEYAHHFFLSATPYALPRWITEGSAEFFAAARFQKNGGVDLGLPANHRVGDLNFADQLSIEEILDYDRVVAERGRRRDGFYGQAWLLFHYLMFHETRFPQYSEYARLYMQGMPSLQAAEEAFGDLGELEKELKAYQRSRRIPAQRLPAELLPIGQITVSELSEGMNEMMDVIVKSRRGVNQEEALELLPDARQVAGEFPQDAGVLTALAEAEYDAGNDAEAIAAADRALALDPSRKNAYVQKGYALFRMALDAKDQDAAYDHAMEPFTALNQMEPDHPLPLIYYYRSFVQRGMRPEENAKLALKRASELAPFDQGLRLNVGMMLISERLNQAARATLAPLAADPHGSGAAQKARQLIAVLEKTPDGTPLDMSALVADNDEDTESGG</sequence>
<keyword evidence="5" id="KW-1185">Reference proteome</keyword>
<accession>A0A074N4Y6</accession>
<dbReference type="AlphaFoldDB" id="A0A074N4Y6"/>
<dbReference type="Gene3D" id="1.25.40.10">
    <property type="entry name" value="Tetratricopeptide repeat domain"/>
    <property type="match status" value="1"/>
</dbReference>
<dbReference type="InterPro" id="IPR019734">
    <property type="entry name" value="TPR_rpt"/>
</dbReference>
<comment type="caution">
    <text evidence="4">The sequence shown here is derived from an EMBL/GenBank/DDBJ whole genome shotgun (WGS) entry which is preliminary data.</text>
</comment>
<dbReference type="Proteomes" id="UP000027866">
    <property type="component" value="Unassembled WGS sequence"/>
</dbReference>
<proteinExistence type="predicted"/>
<protein>
    <submittedName>
        <fullName evidence="4">Uncharacterized protein</fullName>
    </submittedName>
</protein>
<dbReference type="SUPFAM" id="SSF48452">
    <property type="entry name" value="TPR-like"/>
    <property type="match status" value="1"/>
</dbReference>
<evidence type="ECO:0000256" key="3">
    <source>
        <dbReference type="SAM" id="SignalP"/>
    </source>
</evidence>
<reference evidence="4 5" key="1">
    <citation type="submission" date="2014-04" db="EMBL/GenBank/DDBJ databases">
        <title>A comprehensive comparison of genomes of Erythrobacter spp. Strains.</title>
        <authorList>
            <person name="Zheng Q."/>
        </authorList>
    </citation>
    <scope>NUCLEOTIDE SEQUENCE [LARGE SCALE GENOMIC DNA]</scope>
    <source>
        <strain evidence="4 5">DSM 8509</strain>
    </source>
</reference>
<dbReference type="KEGG" id="elq:Ga0102493_1183"/>
<dbReference type="EMBL" id="JMIX01000001">
    <property type="protein sequence ID" value="KEO99253.1"/>
    <property type="molecule type" value="Genomic_DNA"/>
</dbReference>
<evidence type="ECO:0000256" key="2">
    <source>
        <dbReference type="SAM" id="MobiDB-lite"/>
    </source>
</evidence>
<dbReference type="PATRIC" id="fig|39960.10.peg.2333"/>
<keyword evidence="3" id="KW-0732">Signal</keyword>
<dbReference type="PROSITE" id="PS50005">
    <property type="entry name" value="TPR"/>
    <property type="match status" value="1"/>
</dbReference>
<evidence type="ECO:0000256" key="1">
    <source>
        <dbReference type="PROSITE-ProRule" id="PRU00339"/>
    </source>
</evidence>
<keyword evidence="1" id="KW-0802">TPR repeat</keyword>
<feature type="region of interest" description="Disordered" evidence="2">
    <location>
        <begin position="499"/>
        <end position="521"/>
    </location>
</feature>
<feature type="signal peptide" evidence="3">
    <location>
        <begin position="1"/>
        <end position="28"/>
    </location>
</feature>
<evidence type="ECO:0000313" key="4">
    <source>
        <dbReference type="EMBL" id="KEO99253.1"/>
    </source>
</evidence>